<protein>
    <recommendedName>
        <fullName evidence="1">Non-haem dioxygenase N-terminal domain-containing protein</fullName>
    </recommendedName>
</protein>
<dbReference type="InterPro" id="IPR027443">
    <property type="entry name" value="IPNS-like_sf"/>
</dbReference>
<evidence type="ECO:0000259" key="1">
    <source>
        <dbReference type="Pfam" id="PF14226"/>
    </source>
</evidence>
<organism evidence="2 3">
    <name type="scientific">Trichoderma harzianum</name>
    <name type="common">Hypocrea lixii</name>
    <dbReference type="NCBI Taxonomy" id="5544"/>
    <lineage>
        <taxon>Eukaryota</taxon>
        <taxon>Fungi</taxon>
        <taxon>Dikarya</taxon>
        <taxon>Ascomycota</taxon>
        <taxon>Pezizomycotina</taxon>
        <taxon>Sordariomycetes</taxon>
        <taxon>Hypocreomycetidae</taxon>
        <taxon>Hypocreales</taxon>
        <taxon>Hypocreaceae</taxon>
        <taxon>Trichoderma</taxon>
    </lineage>
</organism>
<dbReference type="InterPro" id="IPR026992">
    <property type="entry name" value="DIOX_N"/>
</dbReference>
<dbReference type="SUPFAM" id="SSF51197">
    <property type="entry name" value="Clavaminate synthase-like"/>
    <property type="match status" value="1"/>
</dbReference>
<evidence type="ECO:0000313" key="2">
    <source>
        <dbReference type="EMBL" id="KKO96400.1"/>
    </source>
</evidence>
<accession>A0A0F9WT77</accession>
<sequence>MAAAAATANIPIIDISGDQDVVAKQLVDAAHEHGFIYIRNLGADISASSIDGAFALVILL</sequence>
<dbReference type="AlphaFoldDB" id="A0A0F9WT77"/>
<reference evidence="3" key="1">
    <citation type="journal article" date="2015" name="Genome Announc.">
        <title>Draft whole-genome sequence of the biocontrol agent Trichoderma harzianum T6776.</title>
        <authorList>
            <person name="Baroncelli R."/>
            <person name="Piaggeschi G."/>
            <person name="Fiorini L."/>
            <person name="Bertolini E."/>
            <person name="Zapparata A."/>
            <person name="Pe M.E."/>
            <person name="Sarrocco S."/>
            <person name="Vannacci G."/>
        </authorList>
    </citation>
    <scope>NUCLEOTIDE SEQUENCE [LARGE SCALE GENOMIC DNA]</scope>
    <source>
        <strain evidence="3">T6776</strain>
    </source>
</reference>
<comment type="caution">
    <text evidence="2">The sequence shown here is derived from an EMBL/GenBank/DDBJ whole genome shotgun (WGS) entry which is preliminary data.</text>
</comment>
<gene>
    <name evidence="2" type="ORF">THAR02_11499</name>
</gene>
<feature type="domain" description="Non-haem dioxygenase N-terminal" evidence="1">
    <location>
        <begin position="10"/>
        <end position="55"/>
    </location>
</feature>
<proteinExistence type="predicted"/>
<name>A0A0F9WT77_TRIHA</name>
<evidence type="ECO:0000313" key="3">
    <source>
        <dbReference type="Proteomes" id="UP000034112"/>
    </source>
</evidence>
<dbReference type="Proteomes" id="UP000034112">
    <property type="component" value="Unassembled WGS sequence"/>
</dbReference>
<dbReference type="Pfam" id="PF14226">
    <property type="entry name" value="DIOX_N"/>
    <property type="match status" value="1"/>
</dbReference>
<dbReference type="OrthoDB" id="288590at2759"/>
<dbReference type="Gene3D" id="2.60.120.330">
    <property type="entry name" value="B-lactam Antibiotic, Isopenicillin N Synthase, Chain"/>
    <property type="match status" value="1"/>
</dbReference>
<dbReference type="EMBL" id="JOKZ01001527">
    <property type="protein sequence ID" value="KKO96400.1"/>
    <property type="molecule type" value="Genomic_DNA"/>
</dbReference>